<dbReference type="EMBL" id="JACLCP010000003">
    <property type="protein sequence ID" value="MBC2845520.1"/>
    <property type="molecule type" value="Genomic_DNA"/>
</dbReference>
<proteinExistence type="predicted"/>
<evidence type="ECO:0000313" key="2">
    <source>
        <dbReference type="EMBL" id="MBC2845520.1"/>
    </source>
</evidence>
<dbReference type="InterPro" id="IPR022134">
    <property type="entry name" value="DUF3667"/>
</dbReference>
<feature type="transmembrane region" description="Helical" evidence="1">
    <location>
        <begin position="128"/>
        <end position="148"/>
    </location>
</feature>
<feature type="transmembrane region" description="Helical" evidence="1">
    <location>
        <begin position="160"/>
        <end position="184"/>
    </location>
</feature>
<keyword evidence="3" id="KW-1185">Reference proteome</keyword>
<feature type="transmembrane region" description="Helical" evidence="1">
    <location>
        <begin position="190"/>
        <end position="211"/>
    </location>
</feature>
<keyword evidence="1" id="KW-1133">Transmembrane helix</keyword>
<organism evidence="2 3">
    <name type="scientific">Winogradskyella flava</name>
    <dbReference type="NCBI Taxonomy" id="1884876"/>
    <lineage>
        <taxon>Bacteria</taxon>
        <taxon>Pseudomonadati</taxon>
        <taxon>Bacteroidota</taxon>
        <taxon>Flavobacteriia</taxon>
        <taxon>Flavobacteriales</taxon>
        <taxon>Flavobacteriaceae</taxon>
        <taxon>Winogradskyella</taxon>
    </lineage>
</organism>
<keyword evidence="1" id="KW-0472">Membrane</keyword>
<evidence type="ECO:0000313" key="3">
    <source>
        <dbReference type="Proteomes" id="UP000533900"/>
    </source>
</evidence>
<name>A0A842IR71_9FLAO</name>
<keyword evidence="1" id="KW-0812">Transmembrane</keyword>
<reference evidence="2" key="1">
    <citation type="submission" date="2020-08" db="EMBL/GenBank/DDBJ databases">
        <title>Winogradskyella ouciana sp. nov., isolated from the hadal seawater of the Mariana Trench.</title>
        <authorList>
            <person name="He X."/>
        </authorList>
    </citation>
    <scope>NUCLEOTIDE SEQUENCE [LARGE SCALE GENOMIC DNA]</scope>
    <source>
        <strain evidence="2">KCTC 52348</strain>
    </source>
</reference>
<sequence>MNCKNCQTELQELDDYCKSCGGKVIRKRLTFRNLFEHLSETFFNYDNKLLRTIIHLFKQPEDVIVGYIDGVRKKYVNPVSLFGLALTLSGIYILVVNKYFPEMFDFSTLTVEGQEEFQQKNMQFVQEYQSIIVMLYVPIYALMAKVVFFDKKKFNYTELLVVFIYIQAQLSIVSSVIVIALGVLGLSSGIVGMAMIPLMILYSAHCLKRIYNLNFLDITVRTLLFGVVLAITFVIITVLMLVIMYFNGDLKEMVEAQKAKEIIKDSIN</sequence>
<accession>A0A842IR71</accession>
<dbReference type="Proteomes" id="UP000533900">
    <property type="component" value="Unassembled WGS sequence"/>
</dbReference>
<gene>
    <name evidence="2" type="ORF">H7F21_10490</name>
</gene>
<dbReference type="RefSeq" id="WP_185789246.1">
    <property type="nucleotide sequence ID" value="NZ_JACLCP010000003.1"/>
</dbReference>
<feature type="transmembrane region" description="Helical" evidence="1">
    <location>
        <begin position="223"/>
        <end position="246"/>
    </location>
</feature>
<evidence type="ECO:0000256" key="1">
    <source>
        <dbReference type="SAM" id="Phobius"/>
    </source>
</evidence>
<comment type="caution">
    <text evidence="2">The sequence shown here is derived from an EMBL/GenBank/DDBJ whole genome shotgun (WGS) entry which is preliminary data.</text>
</comment>
<dbReference type="AlphaFoldDB" id="A0A842IR71"/>
<dbReference type="Pfam" id="PF12412">
    <property type="entry name" value="DUF3667"/>
    <property type="match status" value="1"/>
</dbReference>
<protein>
    <submittedName>
        <fullName evidence="2">DUF3667 domain-containing protein</fullName>
    </submittedName>
</protein>
<feature type="transmembrane region" description="Helical" evidence="1">
    <location>
        <begin position="81"/>
        <end position="100"/>
    </location>
</feature>